<feature type="domain" description="HTH lysR-type" evidence="5">
    <location>
        <begin position="5"/>
        <end position="62"/>
    </location>
</feature>
<dbReference type="GO" id="GO:0003700">
    <property type="term" value="F:DNA-binding transcription factor activity"/>
    <property type="evidence" value="ECO:0007669"/>
    <property type="project" value="InterPro"/>
</dbReference>
<dbReference type="CDD" id="cd08422">
    <property type="entry name" value="PBP2_CrgA_like"/>
    <property type="match status" value="1"/>
</dbReference>
<protein>
    <submittedName>
        <fullName evidence="6">Transcriptional regulator, LysR family</fullName>
    </submittedName>
</protein>
<dbReference type="SUPFAM" id="SSF46785">
    <property type="entry name" value="Winged helix' DNA-binding domain"/>
    <property type="match status" value="1"/>
</dbReference>
<evidence type="ECO:0000256" key="1">
    <source>
        <dbReference type="ARBA" id="ARBA00009437"/>
    </source>
</evidence>
<evidence type="ECO:0000313" key="6">
    <source>
        <dbReference type="EMBL" id="SIN93712.1"/>
    </source>
</evidence>
<evidence type="ECO:0000256" key="2">
    <source>
        <dbReference type="ARBA" id="ARBA00023015"/>
    </source>
</evidence>
<reference evidence="6 7" key="1">
    <citation type="submission" date="2016-11" db="EMBL/GenBank/DDBJ databases">
        <authorList>
            <person name="Jaros S."/>
            <person name="Januszkiewicz K."/>
            <person name="Wedrychowicz H."/>
        </authorList>
    </citation>
    <scope>NUCLEOTIDE SEQUENCE [LARGE SCALE GENOMIC DNA]</scope>
    <source>
        <strain evidence="6 7">GAS95</strain>
    </source>
</reference>
<dbReference type="Proteomes" id="UP000185151">
    <property type="component" value="Unassembled WGS sequence"/>
</dbReference>
<dbReference type="Gene3D" id="1.10.10.10">
    <property type="entry name" value="Winged helix-like DNA-binding domain superfamily/Winged helix DNA-binding domain"/>
    <property type="match status" value="1"/>
</dbReference>
<dbReference type="PROSITE" id="PS50931">
    <property type="entry name" value="HTH_LYSR"/>
    <property type="match status" value="1"/>
</dbReference>
<dbReference type="Gene3D" id="3.40.190.290">
    <property type="match status" value="1"/>
</dbReference>
<evidence type="ECO:0000256" key="3">
    <source>
        <dbReference type="ARBA" id="ARBA00023125"/>
    </source>
</evidence>
<dbReference type="SUPFAM" id="SSF53850">
    <property type="entry name" value="Periplasmic binding protein-like II"/>
    <property type="match status" value="1"/>
</dbReference>
<dbReference type="InterPro" id="IPR058163">
    <property type="entry name" value="LysR-type_TF_proteobact-type"/>
</dbReference>
<proteinExistence type="inferred from homology"/>
<gene>
    <name evidence="6" type="ORF">SAMN05444165_0159</name>
</gene>
<keyword evidence="7" id="KW-1185">Reference proteome</keyword>
<evidence type="ECO:0000313" key="7">
    <source>
        <dbReference type="Proteomes" id="UP000185151"/>
    </source>
</evidence>
<dbReference type="Pfam" id="PF03466">
    <property type="entry name" value="LysR_substrate"/>
    <property type="match status" value="1"/>
</dbReference>
<dbReference type="Pfam" id="PF00126">
    <property type="entry name" value="HTH_1"/>
    <property type="match status" value="1"/>
</dbReference>
<comment type="similarity">
    <text evidence="1">Belongs to the LysR transcriptional regulatory family.</text>
</comment>
<dbReference type="FunFam" id="3.40.190.290:FF:000001">
    <property type="entry name" value="Transcriptional regulator, LysR family"/>
    <property type="match status" value="1"/>
</dbReference>
<keyword evidence="4" id="KW-0804">Transcription</keyword>
<name>A0A1N6FEM6_9BURK</name>
<dbReference type="GO" id="GO:0006351">
    <property type="term" value="P:DNA-templated transcription"/>
    <property type="evidence" value="ECO:0007669"/>
    <property type="project" value="TreeGrafter"/>
</dbReference>
<organism evidence="6 7">
    <name type="scientific">Paraburkholderia phenazinium</name>
    <dbReference type="NCBI Taxonomy" id="60549"/>
    <lineage>
        <taxon>Bacteria</taxon>
        <taxon>Pseudomonadati</taxon>
        <taxon>Pseudomonadota</taxon>
        <taxon>Betaproteobacteria</taxon>
        <taxon>Burkholderiales</taxon>
        <taxon>Burkholderiaceae</taxon>
        <taxon>Paraburkholderia</taxon>
    </lineage>
</organism>
<sequence length="312" mass="34452">MQTLPDFEAWAIFARVVETGSFAKAAESLGMSQPTVSKAIARLEQRLGTPLLYRTSRRLSLAPLGEIAHDRARRLLNEAEAMEAEASAQALSPQGLVRIAAPMSFGLKYLAPLLPGFLDRYPQIDVDISLGDHMIDVVAGGFDMAIRIAELEDSSLRYRRLCAVRRPLVATPGYLERHGRPSHPRDLNQHTCLLYTNLPTPETWKFRHKSGEEYAASVRGRMRSNNAELIVPALLNGQGLALQPDFIVWDAIERGELEEVLPEWQIASINVNLLTPPGVLRPARVTVLLDYLTEQLSSTPWATGVPASADAI</sequence>
<dbReference type="InterPro" id="IPR000847">
    <property type="entry name" value="LysR_HTH_N"/>
</dbReference>
<keyword evidence="2" id="KW-0805">Transcription regulation</keyword>
<dbReference type="RefSeq" id="WP_074293781.1">
    <property type="nucleotide sequence ID" value="NZ_FSRU01000001.1"/>
</dbReference>
<dbReference type="PANTHER" id="PTHR30537">
    <property type="entry name" value="HTH-TYPE TRANSCRIPTIONAL REGULATOR"/>
    <property type="match status" value="1"/>
</dbReference>
<evidence type="ECO:0000256" key="4">
    <source>
        <dbReference type="ARBA" id="ARBA00023163"/>
    </source>
</evidence>
<dbReference type="InterPro" id="IPR036390">
    <property type="entry name" value="WH_DNA-bd_sf"/>
</dbReference>
<dbReference type="InterPro" id="IPR005119">
    <property type="entry name" value="LysR_subst-bd"/>
</dbReference>
<accession>A0A1N6FEM6</accession>
<keyword evidence="3" id="KW-0238">DNA-binding</keyword>
<dbReference type="EMBL" id="FSRU01000001">
    <property type="protein sequence ID" value="SIN93712.1"/>
    <property type="molecule type" value="Genomic_DNA"/>
</dbReference>
<evidence type="ECO:0000259" key="5">
    <source>
        <dbReference type="PROSITE" id="PS50931"/>
    </source>
</evidence>
<dbReference type="PRINTS" id="PR00039">
    <property type="entry name" value="HTHLYSR"/>
</dbReference>
<dbReference type="GO" id="GO:0043565">
    <property type="term" value="F:sequence-specific DNA binding"/>
    <property type="evidence" value="ECO:0007669"/>
    <property type="project" value="TreeGrafter"/>
</dbReference>
<dbReference type="InterPro" id="IPR036388">
    <property type="entry name" value="WH-like_DNA-bd_sf"/>
</dbReference>
<dbReference type="PANTHER" id="PTHR30537:SF5">
    <property type="entry name" value="HTH-TYPE TRANSCRIPTIONAL ACTIVATOR TTDR-RELATED"/>
    <property type="match status" value="1"/>
</dbReference>
<dbReference type="FunFam" id="1.10.10.10:FF:000001">
    <property type="entry name" value="LysR family transcriptional regulator"/>
    <property type="match status" value="1"/>
</dbReference>
<dbReference type="AlphaFoldDB" id="A0A1N6FEM6"/>
<dbReference type="OrthoDB" id="8705920at2"/>